<dbReference type="EMBL" id="CAXDID020000013">
    <property type="protein sequence ID" value="CAL5981041.1"/>
    <property type="molecule type" value="Genomic_DNA"/>
</dbReference>
<organism evidence="1 2">
    <name type="scientific">Hexamita inflata</name>
    <dbReference type="NCBI Taxonomy" id="28002"/>
    <lineage>
        <taxon>Eukaryota</taxon>
        <taxon>Metamonada</taxon>
        <taxon>Diplomonadida</taxon>
        <taxon>Hexamitidae</taxon>
        <taxon>Hexamitinae</taxon>
        <taxon>Hexamita</taxon>
    </lineage>
</organism>
<reference evidence="1 2" key="1">
    <citation type="submission" date="2024-07" db="EMBL/GenBank/DDBJ databases">
        <authorList>
            <person name="Akdeniz Z."/>
        </authorList>
    </citation>
    <scope>NUCLEOTIDE SEQUENCE [LARGE SCALE GENOMIC DNA]</scope>
</reference>
<name>A0ABP1GWQ5_9EUKA</name>
<gene>
    <name evidence="1" type="ORF">HINF_LOCUS6457</name>
</gene>
<proteinExistence type="predicted"/>
<sequence length="195" mass="22707">MPQTKIDCEKAMHIIAQYVSRITQIDVSTLLSDRKKLDSIVESISKFDWDTIARQMGLTRQQMYRWYYDTYQRNLYGSISQNDIAIIKDCLKQAISMNQNIGADFQKDLKLKLSKEYQRNSFTVAFNNSKRLVMSQLKHASMCSNDTISHVSQESFTAQNTVVKNASPVHINNNIVDLFHFEENQDNIFLFNIFE</sequence>
<evidence type="ECO:0000313" key="2">
    <source>
        <dbReference type="Proteomes" id="UP001642409"/>
    </source>
</evidence>
<accession>A0ABP1GWQ5</accession>
<evidence type="ECO:0000313" key="1">
    <source>
        <dbReference type="EMBL" id="CAL5981041.1"/>
    </source>
</evidence>
<protein>
    <submittedName>
        <fullName evidence="1">Uncharacterized protein</fullName>
    </submittedName>
</protein>
<dbReference type="Proteomes" id="UP001642409">
    <property type="component" value="Unassembled WGS sequence"/>
</dbReference>
<comment type="caution">
    <text evidence="1">The sequence shown here is derived from an EMBL/GenBank/DDBJ whole genome shotgun (WGS) entry which is preliminary data.</text>
</comment>
<keyword evidence="2" id="KW-1185">Reference proteome</keyword>